<proteinExistence type="predicted"/>
<feature type="transmembrane region" description="Helical" evidence="1">
    <location>
        <begin position="168"/>
        <end position="186"/>
    </location>
</feature>
<evidence type="ECO:0000256" key="1">
    <source>
        <dbReference type="SAM" id="Phobius"/>
    </source>
</evidence>
<dbReference type="RefSeq" id="WP_120160291.1">
    <property type="nucleotide sequence ID" value="NZ_AP018135.1"/>
</dbReference>
<evidence type="ECO:0008006" key="4">
    <source>
        <dbReference type="Google" id="ProtNLM"/>
    </source>
</evidence>
<keyword evidence="1" id="KW-0472">Membrane</keyword>
<name>A0A449AF61_9BACT</name>
<evidence type="ECO:0000313" key="2">
    <source>
        <dbReference type="EMBL" id="VEU63595.1"/>
    </source>
</evidence>
<dbReference type="AlphaFoldDB" id="A0A449AF61"/>
<sequence length="234" mass="26996">MITNYKYKDSLTWDRNLFWGIIFIGFALGMLVFSGLLTIFMRIIVNGNGNQLILFLTIGSLGIFVISMIQWFMSSKRSYAWSSIRLFLSIIFWAMLFSGLFHLLLVKDVASFSPSSLFLIMLAPILIMAIAAVLSFFDISMHKLSIVMSLLLVAFIIMAIISIFAYRAYFWVLLIQGAIFTINSLFAFRQIRQAEMFANNKLVLNAIFWTTELLNNYFHLLYVVVRLLLIRSRD</sequence>
<feature type="transmembrane region" description="Helical" evidence="1">
    <location>
        <begin position="117"/>
        <end position="137"/>
    </location>
</feature>
<keyword evidence="1" id="KW-1133">Transmembrane helix</keyword>
<reference evidence="2 3" key="1">
    <citation type="submission" date="2019-01" db="EMBL/GenBank/DDBJ databases">
        <authorList>
            <consortium name="Pathogen Informatics"/>
        </authorList>
    </citation>
    <scope>NUCLEOTIDE SEQUENCE [LARGE SCALE GENOMIC DNA]</scope>
    <source>
        <strain evidence="2 3">NCTC10118</strain>
    </source>
</reference>
<feature type="transmembrane region" description="Helical" evidence="1">
    <location>
        <begin position="143"/>
        <end position="161"/>
    </location>
</feature>
<protein>
    <recommendedName>
        <fullName evidence="4">Inhibitor of apoptosis-promoting Bax1</fullName>
    </recommendedName>
</protein>
<keyword evidence="1" id="KW-0812">Transmembrane</keyword>
<feature type="transmembrane region" description="Helical" evidence="1">
    <location>
        <begin position="52"/>
        <end position="72"/>
    </location>
</feature>
<gene>
    <name evidence="2" type="ORF">NCTC10118_00638</name>
</gene>
<feature type="transmembrane region" description="Helical" evidence="1">
    <location>
        <begin position="206"/>
        <end position="229"/>
    </location>
</feature>
<feature type="transmembrane region" description="Helical" evidence="1">
    <location>
        <begin position="17"/>
        <end position="40"/>
    </location>
</feature>
<accession>A0A449AF61</accession>
<evidence type="ECO:0000313" key="3">
    <source>
        <dbReference type="Proteomes" id="UP000289952"/>
    </source>
</evidence>
<keyword evidence="3" id="KW-1185">Reference proteome</keyword>
<dbReference type="Proteomes" id="UP000289952">
    <property type="component" value="Chromosome"/>
</dbReference>
<dbReference type="EMBL" id="LR214972">
    <property type="protein sequence ID" value="VEU63595.1"/>
    <property type="molecule type" value="Genomic_DNA"/>
</dbReference>
<organism evidence="2 3">
    <name type="scientific">Mycoplasmopsis bovirhinis</name>
    <dbReference type="NCBI Taxonomy" id="29553"/>
    <lineage>
        <taxon>Bacteria</taxon>
        <taxon>Bacillati</taxon>
        <taxon>Mycoplasmatota</taxon>
        <taxon>Mycoplasmoidales</taxon>
        <taxon>Metamycoplasmataceae</taxon>
        <taxon>Mycoplasmopsis</taxon>
    </lineage>
</organism>
<feature type="transmembrane region" description="Helical" evidence="1">
    <location>
        <begin position="84"/>
        <end position="105"/>
    </location>
</feature>